<evidence type="ECO:0000256" key="12">
    <source>
        <dbReference type="SAM" id="MobiDB-lite"/>
    </source>
</evidence>
<name>A0A552JPP3_9CHRO</name>
<evidence type="ECO:0000313" key="15">
    <source>
        <dbReference type="EMBL" id="TRU97707.1"/>
    </source>
</evidence>
<dbReference type="SMART" id="SM00368">
    <property type="entry name" value="LRR_RI"/>
    <property type="match status" value="11"/>
</dbReference>
<dbReference type="PANTHER" id="PTHR48051:SF1">
    <property type="entry name" value="RAS SUPPRESSOR PROTEIN 1"/>
    <property type="match status" value="1"/>
</dbReference>
<keyword evidence="13" id="KW-1133">Transmembrane helix</keyword>
<dbReference type="PROSITE" id="PS51424">
    <property type="entry name" value="ROC"/>
    <property type="match status" value="1"/>
</dbReference>
<dbReference type="InterPro" id="IPR032675">
    <property type="entry name" value="LRR_dom_sf"/>
</dbReference>
<dbReference type="InterPro" id="IPR055414">
    <property type="entry name" value="LRR_R13L4/SHOC2-like"/>
</dbReference>
<dbReference type="GO" id="GO:0005737">
    <property type="term" value="C:cytoplasm"/>
    <property type="evidence" value="ECO:0007669"/>
    <property type="project" value="TreeGrafter"/>
</dbReference>
<dbReference type="InterPro" id="IPR003591">
    <property type="entry name" value="Leu-rich_rpt_typical-subtyp"/>
</dbReference>
<keyword evidence="4" id="KW-0808">Transferase</keyword>
<accession>A0A552JPP3</accession>
<dbReference type="GO" id="GO:0005525">
    <property type="term" value="F:GTP binding"/>
    <property type="evidence" value="ECO:0007669"/>
    <property type="project" value="UniProtKB-KW"/>
</dbReference>
<keyword evidence="13" id="KW-0812">Transmembrane</keyword>
<evidence type="ECO:0000256" key="3">
    <source>
        <dbReference type="ARBA" id="ARBA00022614"/>
    </source>
</evidence>
<feature type="region of interest" description="Disordered" evidence="12">
    <location>
        <begin position="819"/>
        <end position="846"/>
    </location>
</feature>
<dbReference type="SMART" id="SM00175">
    <property type="entry name" value="RAB"/>
    <property type="match status" value="1"/>
</dbReference>
<keyword evidence="13" id="KW-0472">Membrane</keyword>
<evidence type="ECO:0000259" key="14">
    <source>
        <dbReference type="PROSITE" id="PS51424"/>
    </source>
</evidence>
<evidence type="ECO:0000256" key="9">
    <source>
        <dbReference type="ARBA" id="ARBA00023134"/>
    </source>
</evidence>
<dbReference type="InterPro" id="IPR050216">
    <property type="entry name" value="LRR_domain-containing"/>
</dbReference>
<dbReference type="Pfam" id="PF23598">
    <property type="entry name" value="LRR_14"/>
    <property type="match status" value="2"/>
</dbReference>
<feature type="transmembrane region" description="Helical" evidence="13">
    <location>
        <begin position="879"/>
        <end position="899"/>
    </location>
</feature>
<evidence type="ECO:0000256" key="1">
    <source>
        <dbReference type="ARBA" id="ARBA00012513"/>
    </source>
</evidence>
<gene>
    <name evidence="15" type="ORF">EWV75_08635</name>
</gene>
<dbReference type="EC" id="2.7.11.1" evidence="1"/>
<dbReference type="Gene3D" id="3.80.10.10">
    <property type="entry name" value="Ribonuclease Inhibitor"/>
    <property type="match status" value="2"/>
</dbReference>
<dbReference type="AlphaFoldDB" id="A0A552JPP3"/>
<reference evidence="15 16" key="1">
    <citation type="submission" date="2019-01" db="EMBL/GenBank/DDBJ databases">
        <title>Coherence of Microcystis species and biogeography revealed through population genomics.</title>
        <authorList>
            <person name="Perez-Carrascal O.M."/>
            <person name="Terrat Y."/>
            <person name="Giani A."/>
            <person name="Fortin N."/>
            <person name="Tromas N."/>
            <person name="Shapiro B.J."/>
        </authorList>
    </citation>
    <scope>NUCLEOTIDE SEQUENCE [LARGE SCALE GENOMIC DNA]</scope>
    <source>
        <strain evidence="15">Mw_QC_S_20081001_S30D</strain>
    </source>
</reference>
<dbReference type="InterPro" id="IPR036388">
    <property type="entry name" value="WH-like_DNA-bd_sf"/>
</dbReference>
<evidence type="ECO:0000256" key="10">
    <source>
        <dbReference type="ARBA" id="ARBA00047899"/>
    </source>
</evidence>
<dbReference type="InterPro" id="IPR027417">
    <property type="entry name" value="P-loop_NTPase"/>
</dbReference>
<evidence type="ECO:0000313" key="16">
    <source>
        <dbReference type="Proteomes" id="UP000320523"/>
    </source>
</evidence>
<dbReference type="PROSITE" id="PS51419">
    <property type="entry name" value="RAB"/>
    <property type="match status" value="1"/>
</dbReference>
<keyword evidence="7" id="KW-0418">Kinase</keyword>
<dbReference type="Gene3D" id="1.10.10.2200">
    <property type="match status" value="1"/>
</dbReference>
<dbReference type="NCBIfam" id="TIGR00231">
    <property type="entry name" value="small_GTP"/>
    <property type="match status" value="1"/>
</dbReference>
<keyword evidence="5" id="KW-0677">Repeat</keyword>
<evidence type="ECO:0000256" key="2">
    <source>
        <dbReference type="ARBA" id="ARBA00022527"/>
    </source>
</evidence>
<dbReference type="InterPro" id="IPR025875">
    <property type="entry name" value="Leu-rich_rpt_4"/>
</dbReference>
<evidence type="ECO:0000256" key="6">
    <source>
        <dbReference type="ARBA" id="ARBA00022741"/>
    </source>
</evidence>
<dbReference type="InterPro" id="IPR005225">
    <property type="entry name" value="Small_GTP-bd"/>
</dbReference>
<dbReference type="SMART" id="SM00364">
    <property type="entry name" value="LRR_BAC"/>
    <property type="match status" value="11"/>
</dbReference>
<dbReference type="InterPro" id="IPR001611">
    <property type="entry name" value="Leu-rich_rpt"/>
</dbReference>
<comment type="caution">
    <text evidence="15">The sequence shown here is derived from an EMBL/GenBank/DDBJ whole genome shotgun (WGS) entry which is preliminary data.</text>
</comment>
<dbReference type="InterPro" id="IPR032171">
    <property type="entry name" value="COR-A"/>
</dbReference>
<dbReference type="Pfam" id="PF16095">
    <property type="entry name" value="COR-A"/>
    <property type="match status" value="1"/>
</dbReference>
<organism evidence="15 16">
    <name type="scientific">Microcystis wesenbergii Mw_QC_S_20081001_S30D</name>
    <dbReference type="NCBI Taxonomy" id="2486245"/>
    <lineage>
        <taxon>Bacteria</taxon>
        <taxon>Bacillati</taxon>
        <taxon>Cyanobacteriota</taxon>
        <taxon>Cyanophyceae</taxon>
        <taxon>Oscillatoriophycideae</taxon>
        <taxon>Chroococcales</taxon>
        <taxon>Microcystaceae</taxon>
        <taxon>Microcystis</taxon>
    </lineage>
</organism>
<dbReference type="SUPFAM" id="SSF52540">
    <property type="entry name" value="P-loop containing nucleoside triphosphate hydrolases"/>
    <property type="match status" value="1"/>
</dbReference>
<feature type="transmembrane region" description="Helical" evidence="13">
    <location>
        <begin position="853"/>
        <end position="873"/>
    </location>
</feature>
<dbReference type="GO" id="GO:0009274">
    <property type="term" value="C:peptidoglycan-based cell wall"/>
    <property type="evidence" value="ECO:0007669"/>
    <property type="project" value="UniProtKB-ARBA"/>
</dbReference>
<feature type="compositionally biased region" description="Polar residues" evidence="12">
    <location>
        <begin position="932"/>
        <end position="943"/>
    </location>
</feature>
<feature type="region of interest" description="Disordered" evidence="12">
    <location>
        <begin position="924"/>
        <end position="943"/>
    </location>
</feature>
<keyword evidence="3" id="KW-0433">Leucine-rich repeat</keyword>
<proteinExistence type="predicted"/>
<dbReference type="Pfam" id="PF08477">
    <property type="entry name" value="Roc"/>
    <property type="match status" value="1"/>
</dbReference>
<evidence type="ECO:0000256" key="7">
    <source>
        <dbReference type="ARBA" id="ARBA00022777"/>
    </source>
</evidence>
<keyword evidence="9" id="KW-0342">GTP-binding</keyword>
<dbReference type="InterPro" id="IPR020859">
    <property type="entry name" value="ROC"/>
</dbReference>
<dbReference type="InterPro" id="IPR057263">
    <property type="entry name" value="COR-B"/>
</dbReference>
<dbReference type="GO" id="GO:0005524">
    <property type="term" value="F:ATP binding"/>
    <property type="evidence" value="ECO:0007669"/>
    <property type="project" value="UniProtKB-KW"/>
</dbReference>
<dbReference type="SMART" id="SM00365">
    <property type="entry name" value="LRR_SD22"/>
    <property type="match status" value="11"/>
</dbReference>
<dbReference type="FunFam" id="3.80.10.10:FF:001164">
    <property type="entry name" value="GH01279p"/>
    <property type="match status" value="1"/>
</dbReference>
<dbReference type="PROSITE" id="PS51450">
    <property type="entry name" value="LRR"/>
    <property type="match status" value="11"/>
</dbReference>
<dbReference type="PANTHER" id="PTHR48051">
    <property type="match status" value="1"/>
</dbReference>
<dbReference type="GO" id="GO:0004674">
    <property type="term" value="F:protein serine/threonine kinase activity"/>
    <property type="evidence" value="ECO:0007669"/>
    <property type="project" value="UniProtKB-KW"/>
</dbReference>
<comment type="catalytic activity">
    <reaction evidence="11">
        <text>L-seryl-[protein] + ATP = O-phospho-L-seryl-[protein] + ADP + H(+)</text>
        <dbReference type="Rhea" id="RHEA:17989"/>
        <dbReference type="Rhea" id="RHEA-COMP:9863"/>
        <dbReference type="Rhea" id="RHEA-COMP:11604"/>
        <dbReference type="ChEBI" id="CHEBI:15378"/>
        <dbReference type="ChEBI" id="CHEBI:29999"/>
        <dbReference type="ChEBI" id="CHEBI:30616"/>
        <dbReference type="ChEBI" id="CHEBI:83421"/>
        <dbReference type="ChEBI" id="CHEBI:456216"/>
        <dbReference type="EC" id="2.7.11.1"/>
    </reaction>
</comment>
<comment type="catalytic activity">
    <reaction evidence="10">
        <text>L-threonyl-[protein] + ATP = O-phospho-L-threonyl-[protein] + ADP + H(+)</text>
        <dbReference type="Rhea" id="RHEA:46608"/>
        <dbReference type="Rhea" id="RHEA-COMP:11060"/>
        <dbReference type="Rhea" id="RHEA-COMP:11605"/>
        <dbReference type="ChEBI" id="CHEBI:15378"/>
        <dbReference type="ChEBI" id="CHEBI:30013"/>
        <dbReference type="ChEBI" id="CHEBI:30616"/>
        <dbReference type="ChEBI" id="CHEBI:61977"/>
        <dbReference type="ChEBI" id="CHEBI:456216"/>
        <dbReference type="EC" id="2.7.11.1"/>
    </reaction>
</comment>
<dbReference type="EMBL" id="SFAT01000089">
    <property type="protein sequence ID" value="TRU97707.1"/>
    <property type="molecule type" value="Genomic_DNA"/>
</dbReference>
<keyword evidence="2" id="KW-0723">Serine/threonine-protein kinase</keyword>
<keyword evidence="6" id="KW-0547">Nucleotide-binding</keyword>
<dbReference type="Gene3D" id="1.10.10.10">
    <property type="entry name" value="Winged helix-like DNA-binding domain superfamily/Winged helix DNA-binding domain"/>
    <property type="match status" value="1"/>
</dbReference>
<sequence>MTAQGVLELIQQAKDERAGKLDLSNKNLTEIPPEIADLTSLQSLDLSYNQISEIPEALAQLTSLQRLDLYNNQIREIPEALAQLTSLRSLELNNNQIREIPEALGQLTSLRSLELYNNQIREIPEALAHLTSLQVLYLSDNQISEIPEALTHLTSLQILELNNNQIREIPEALGQLTSLQRLELNNNQIREIPEALAQLTSLQRLELNNNQISEIPEALAQLTSLQRLELNNNQISEIPEALAQLTSLRSLELNNNQIREIPEALAQLTSLQRLYLSDNQISEIPEALAHLVNLKRLVLENNPITNVPPEIIRQGWGKTIFDDGNPQAIFSYLKDKAKRPLNELKVLLVGEGDVGKTSLLKRLRHNTFNSGEPKTPGINIERWQLPQKRDIRLNLWDFGGQKVMQTTHQFFLTKRSLYLLVLDNRKNEQQNRLEYWLKLIETYGGNSPVIIVGNCADEHPPQVKIRTLRKKYPQITKLIATSCKTGVGIEQLEQEIASQIDAIPHIKDLLPNSWFQIKTQLEAMQKSYDFISYEKYQEMCQKAKIKEASDQKSLVQFLHDLGIVLNYQDDLRLNETNVLNPEWVTSGVYDILNNHDLMVQKKGILSLPDLENILKQPQRYPENKRRFLMDLMGKFELCFPLDGYSPDRYLITDLLPIDEPDVDSYENAPLHFQYRYDILPGSIISRFIVRNHQMIYKTMRWRSGVVLTMDLNKALVRADEEDNYISIKAQGSRASALLAIIKTDFQKIHATISNLAVQERLVIRELQGEKPTGVEVPVDYLYLIELDRQGVVEATLPGLRGKYNIRDILEGVESKTERARDLDIREERGRKSRENRPMSPETPETPNLLKPSLPLLLVLAVVACIVAVFTHFVPDSKHITSVLTIIVIFAFIVFVLLLLTGKINQTTFNQLFEVLSRFIPTFKGQEPKTNNDDTPQETPESEQ</sequence>
<keyword evidence="8" id="KW-0067">ATP-binding</keyword>
<dbReference type="SMART" id="SM00369">
    <property type="entry name" value="LRR_TYP"/>
    <property type="match status" value="12"/>
</dbReference>
<dbReference type="Proteomes" id="UP000320523">
    <property type="component" value="Unassembled WGS sequence"/>
</dbReference>
<dbReference type="Gene3D" id="3.30.310.200">
    <property type="match status" value="1"/>
</dbReference>
<evidence type="ECO:0000256" key="4">
    <source>
        <dbReference type="ARBA" id="ARBA00022679"/>
    </source>
</evidence>
<feature type="compositionally biased region" description="Basic and acidic residues" evidence="12">
    <location>
        <begin position="819"/>
        <end position="836"/>
    </location>
</feature>
<dbReference type="Gene3D" id="3.40.50.300">
    <property type="entry name" value="P-loop containing nucleotide triphosphate hydrolases"/>
    <property type="match status" value="1"/>
</dbReference>
<evidence type="ECO:0000256" key="8">
    <source>
        <dbReference type="ARBA" id="ARBA00022840"/>
    </source>
</evidence>
<dbReference type="Pfam" id="PF25497">
    <property type="entry name" value="COR-B"/>
    <property type="match status" value="1"/>
</dbReference>
<dbReference type="SUPFAM" id="SSF52058">
    <property type="entry name" value="L domain-like"/>
    <property type="match status" value="1"/>
</dbReference>
<evidence type="ECO:0000256" key="5">
    <source>
        <dbReference type="ARBA" id="ARBA00022737"/>
    </source>
</evidence>
<dbReference type="Pfam" id="PF12799">
    <property type="entry name" value="LRR_4"/>
    <property type="match status" value="1"/>
</dbReference>
<evidence type="ECO:0000256" key="11">
    <source>
        <dbReference type="ARBA" id="ARBA00048679"/>
    </source>
</evidence>
<dbReference type="PRINTS" id="PR00449">
    <property type="entry name" value="RASTRNSFRMNG"/>
</dbReference>
<protein>
    <recommendedName>
        <fullName evidence="1">non-specific serine/threonine protein kinase</fullName>
        <ecNumber evidence="1">2.7.11.1</ecNumber>
    </recommendedName>
</protein>
<feature type="domain" description="Roc" evidence="14">
    <location>
        <begin position="337"/>
        <end position="503"/>
    </location>
</feature>
<evidence type="ECO:0000256" key="13">
    <source>
        <dbReference type="SAM" id="Phobius"/>
    </source>
</evidence>